<sequence>MTLPLASTIAARFPLVPRKRPPAKPLDARVNRLAALAETAHRERDPERASMVLNGAALVASDCGDAELARTWCHQHANLYLSKAPLNGHTARFALEPVINLARLRIRDGDGDGAHRLLTDLHTAIVSGKRAVVDDLEIHPQQLTADPGELQQIINWLGGVLLADGTRALTLSGRWADALAHVQHYDGIGPTLIDGRQMTIVAHLMQGDGVEAADLLSRTEIEQPWERTVHDLLQTWHATTIRGTPTTDYAGLIDRASATAAGRGISVFRVRLSLTALDLAAGVPPYIVDGLINRLAADVICDEDANAARDLLNHPTEGSEQQGPLNLLVESSGLGLGVMPGAARDPLSLAVALAGTVIGVAPSSV</sequence>
<dbReference type="AlphaFoldDB" id="A0A328N9G8"/>
<dbReference type="RefSeq" id="WP_112584319.1">
    <property type="nucleotide sequence ID" value="NZ_PYAA01000017.1"/>
</dbReference>
<dbReference type="EMBL" id="PYAA01000017">
    <property type="protein sequence ID" value="RAO00775.1"/>
    <property type="molecule type" value="Genomic_DNA"/>
</dbReference>
<dbReference type="Proteomes" id="UP000248966">
    <property type="component" value="Unassembled WGS sequence"/>
</dbReference>
<protein>
    <submittedName>
        <fullName evidence="1">Uncharacterized protein</fullName>
    </submittedName>
</protein>
<evidence type="ECO:0000313" key="2">
    <source>
        <dbReference type="Proteomes" id="UP000248966"/>
    </source>
</evidence>
<organism evidence="1 2">
    <name type="scientific">Micromonospora noduli</name>
    <dbReference type="NCBI Taxonomy" id="709876"/>
    <lineage>
        <taxon>Bacteria</taxon>
        <taxon>Bacillati</taxon>
        <taxon>Actinomycetota</taxon>
        <taxon>Actinomycetes</taxon>
        <taxon>Micromonosporales</taxon>
        <taxon>Micromonosporaceae</taxon>
        <taxon>Micromonospora</taxon>
    </lineage>
</organism>
<reference evidence="1 2" key="1">
    <citation type="submission" date="2018-03" db="EMBL/GenBank/DDBJ databases">
        <title>Defining the species Micromonospora saelicesensis and Micromonospora noduli under the framework of genomics.</title>
        <authorList>
            <person name="Riesco R."/>
            <person name="Trujillo M.E."/>
        </authorList>
    </citation>
    <scope>NUCLEOTIDE SEQUENCE [LARGE SCALE GENOMIC DNA]</scope>
    <source>
        <strain evidence="1 2">LAH08</strain>
    </source>
</reference>
<name>A0A328N9G8_9ACTN</name>
<comment type="caution">
    <text evidence="1">The sequence shown here is derived from an EMBL/GenBank/DDBJ whole genome shotgun (WGS) entry which is preliminary data.</text>
</comment>
<proteinExistence type="predicted"/>
<accession>A0A328N9G8</accession>
<evidence type="ECO:0000313" key="1">
    <source>
        <dbReference type="EMBL" id="RAO00775.1"/>
    </source>
</evidence>
<gene>
    <name evidence="1" type="ORF">LAH08_03028</name>
</gene>